<evidence type="ECO:0000313" key="1">
    <source>
        <dbReference type="EMBL" id="AMQ00898.1"/>
    </source>
</evidence>
<evidence type="ECO:0008006" key="3">
    <source>
        <dbReference type="Google" id="ProtNLM"/>
    </source>
</evidence>
<dbReference type="EMBL" id="CP014504">
    <property type="protein sequence ID" value="AMQ00898.1"/>
    <property type="molecule type" value="Genomic_DNA"/>
</dbReference>
<evidence type="ECO:0000313" key="2">
    <source>
        <dbReference type="Proteomes" id="UP000071561"/>
    </source>
</evidence>
<dbReference type="Proteomes" id="UP000071561">
    <property type="component" value="Chromosome"/>
</dbReference>
<organism evidence="1 2">
    <name type="scientific">Pedobacter cryoconitis</name>
    <dbReference type="NCBI Taxonomy" id="188932"/>
    <lineage>
        <taxon>Bacteria</taxon>
        <taxon>Pseudomonadati</taxon>
        <taxon>Bacteroidota</taxon>
        <taxon>Sphingobacteriia</taxon>
        <taxon>Sphingobacteriales</taxon>
        <taxon>Sphingobacteriaceae</taxon>
        <taxon>Pedobacter</taxon>
    </lineage>
</organism>
<protein>
    <recommendedName>
        <fullName evidence="3">Lipoprotein</fullName>
    </recommendedName>
</protein>
<keyword evidence="2" id="KW-1185">Reference proteome</keyword>
<accession>A0A127VI05</accession>
<dbReference type="RefSeq" id="WP_068404398.1">
    <property type="nucleotide sequence ID" value="NZ_CP014504.1"/>
</dbReference>
<name>A0A127VI05_9SPHI</name>
<dbReference type="KEGG" id="pcm:AY601_4047"/>
<dbReference type="AlphaFoldDB" id="A0A127VI05"/>
<sequence>MKKSKVVNLVLITAALASCSKPKPDWDSNEVYMRSDTTANYTHTQGMHLSPFLWYYAFRPYGMYYGGTYHHSGYYSSSLSKRSNIGRSSMKGAAIRGGFGGTHSFSVSS</sequence>
<proteinExistence type="predicted"/>
<reference evidence="1 2" key="1">
    <citation type="submission" date="2016-03" db="EMBL/GenBank/DDBJ databases">
        <title>Complete genome sequence of Pedobacter cryoconitis PAMC 27485.</title>
        <authorList>
            <person name="Lee J."/>
            <person name="Kim O.-S."/>
        </authorList>
    </citation>
    <scope>NUCLEOTIDE SEQUENCE [LARGE SCALE GENOMIC DNA]</scope>
    <source>
        <strain evidence="1 2">PAMC 27485</strain>
    </source>
</reference>
<gene>
    <name evidence="1" type="ORF">AY601_4047</name>
</gene>
<dbReference type="PATRIC" id="fig|188932.3.peg.4202"/>
<dbReference type="PROSITE" id="PS51257">
    <property type="entry name" value="PROKAR_LIPOPROTEIN"/>
    <property type="match status" value="1"/>
</dbReference>